<feature type="compositionally biased region" description="Polar residues" evidence="1">
    <location>
        <begin position="161"/>
        <end position="174"/>
    </location>
</feature>
<dbReference type="Gene3D" id="2.40.70.10">
    <property type="entry name" value="Acid Proteases"/>
    <property type="match status" value="1"/>
</dbReference>
<dbReference type="InterPro" id="IPR036875">
    <property type="entry name" value="Znf_CCHC_sf"/>
</dbReference>
<sequence length="335" mass="38185">MQVNTLIYSMGDEADDLLRSFKLTNAEAKNYATVRGKFEGFFVKRRNVIYERAKFNMRKQEEGETVAAFINDLYILVEHCEYAALQEEMIRDRLVVGLRDSKLSERLQLDSRLTLDSAITAVRQSESVQQQQRDIRKDEEKQLPVDSVEKRKKFVNRKRSSALQTKKPPQQSKCSRCGLSPNHEFKSCPARDSVCRGCNKRGHYQRVCKSAKVSDIHKESEKDDGIFLGLVTETQSKPWTVEVQVNGSNIEFCIDTGAEVTAVSERIHRLIGSPALQPLDKELKGPNDKRLDSPGLFEGHLQKGDYLVKQAIYVVRNLHRPLLGRPAIEKLHVLA</sequence>
<evidence type="ECO:0000313" key="2">
    <source>
        <dbReference type="EnsemblMetazoa" id="Aqu2.1.21686_001"/>
    </source>
</evidence>
<dbReference type="InParanoid" id="A0A1X7U2M8"/>
<dbReference type="STRING" id="400682.A0A1X7U2M8"/>
<dbReference type="OMA" id="ENCEFRD"/>
<dbReference type="SUPFAM" id="SSF57756">
    <property type="entry name" value="Retrovirus zinc finger-like domains"/>
    <property type="match status" value="1"/>
</dbReference>
<dbReference type="PANTHER" id="PTHR37984">
    <property type="entry name" value="PROTEIN CBG26694"/>
    <property type="match status" value="1"/>
</dbReference>
<dbReference type="OrthoDB" id="6148559at2759"/>
<dbReference type="GO" id="GO:0003676">
    <property type="term" value="F:nucleic acid binding"/>
    <property type="evidence" value="ECO:0007669"/>
    <property type="project" value="InterPro"/>
</dbReference>
<dbReference type="InterPro" id="IPR050951">
    <property type="entry name" value="Retrovirus_Pol_polyprotein"/>
</dbReference>
<dbReference type="PANTHER" id="PTHR37984:SF9">
    <property type="entry name" value="INTEGRASE CATALYTIC DOMAIN-CONTAINING PROTEIN"/>
    <property type="match status" value="1"/>
</dbReference>
<name>A0A1X7U2M8_AMPQE</name>
<proteinExistence type="predicted"/>
<feature type="compositionally biased region" description="Basic and acidic residues" evidence="1">
    <location>
        <begin position="133"/>
        <end position="149"/>
    </location>
</feature>
<dbReference type="SUPFAM" id="SSF50630">
    <property type="entry name" value="Acid proteases"/>
    <property type="match status" value="1"/>
</dbReference>
<feature type="compositionally biased region" description="Basic residues" evidence="1">
    <location>
        <begin position="150"/>
        <end position="160"/>
    </location>
</feature>
<dbReference type="AlphaFoldDB" id="A0A1X7U2M8"/>
<evidence type="ECO:0008006" key="3">
    <source>
        <dbReference type="Google" id="ProtNLM"/>
    </source>
</evidence>
<feature type="region of interest" description="Disordered" evidence="1">
    <location>
        <begin position="126"/>
        <end position="175"/>
    </location>
</feature>
<accession>A0A1X7U2M8</accession>
<evidence type="ECO:0000256" key="1">
    <source>
        <dbReference type="SAM" id="MobiDB-lite"/>
    </source>
</evidence>
<dbReference type="GO" id="GO:0008270">
    <property type="term" value="F:zinc ion binding"/>
    <property type="evidence" value="ECO:0007669"/>
    <property type="project" value="InterPro"/>
</dbReference>
<protein>
    <recommendedName>
        <fullName evidence="3">CCHC-type domain-containing protein</fullName>
    </recommendedName>
</protein>
<dbReference type="eggNOG" id="ENOG502S5B0">
    <property type="taxonomic scope" value="Eukaryota"/>
</dbReference>
<dbReference type="EnsemblMetazoa" id="Aqu2.1.21686_001">
    <property type="protein sequence ID" value="Aqu2.1.21686_001"/>
    <property type="gene ID" value="Aqu2.1.21686"/>
</dbReference>
<organism evidence="2">
    <name type="scientific">Amphimedon queenslandica</name>
    <name type="common">Sponge</name>
    <dbReference type="NCBI Taxonomy" id="400682"/>
    <lineage>
        <taxon>Eukaryota</taxon>
        <taxon>Metazoa</taxon>
        <taxon>Porifera</taxon>
        <taxon>Demospongiae</taxon>
        <taxon>Heteroscleromorpha</taxon>
        <taxon>Haplosclerida</taxon>
        <taxon>Niphatidae</taxon>
        <taxon>Amphimedon</taxon>
    </lineage>
</organism>
<reference evidence="2" key="1">
    <citation type="submission" date="2017-05" db="UniProtKB">
        <authorList>
            <consortium name="EnsemblMetazoa"/>
        </authorList>
    </citation>
    <scope>IDENTIFICATION</scope>
</reference>
<dbReference type="Gene3D" id="4.10.60.10">
    <property type="entry name" value="Zinc finger, CCHC-type"/>
    <property type="match status" value="1"/>
</dbReference>
<dbReference type="InterPro" id="IPR021109">
    <property type="entry name" value="Peptidase_aspartic_dom_sf"/>
</dbReference>